<protein>
    <submittedName>
        <fullName evidence="2">Uncharacterized protein</fullName>
    </submittedName>
</protein>
<proteinExistence type="predicted"/>
<evidence type="ECO:0000313" key="3">
    <source>
        <dbReference type="Proteomes" id="UP000193870"/>
    </source>
</evidence>
<keyword evidence="3" id="KW-1185">Reference proteome</keyword>
<organism evidence="2 3">
    <name type="scientific">Palleronia marisminoris</name>
    <dbReference type="NCBI Taxonomy" id="315423"/>
    <lineage>
        <taxon>Bacteria</taxon>
        <taxon>Pseudomonadati</taxon>
        <taxon>Pseudomonadota</taxon>
        <taxon>Alphaproteobacteria</taxon>
        <taxon>Rhodobacterales</taxon>
        <taxon>Roseobacteraceae</taxon>
        <taxon>Palleronia</taxon>
    </lineage>
</organism>
<dbReference type="RefSeq" id="WP_085854317.1">
    <property type="nucleotide sequence ID" value="NZ_FOPF01000006.1"/>
</dbReference>
<dbReference type="STRING" id="315423.SAMN04488020_106117"/>
<feature type="signal peptide" evidence="1">
    <location>
        <begin position="1"/>
        <end position="28"/>
    </location>
</feature>
<reference evidence="2 3" key="1">
    <citation type="submission" date="2017-03" db="EMBL/GenBank/DDBJ databases">
        <authorList>
            <person name="Afonso C.L."/>
            <person name="Miller P.J."/>
            <person name="Scott M.A."/>
            <person name="Spackman E."/>
            <person name="Goraichik I."/>
            <person name="Dimitrov K.M."/>
            <person name="Suarez D.L."/>
            <person name="Swayne D.E."/>
        </authorList>
    </citation>
    <scope>NUCLEOTIDE SEQUENCE [LARGE SCALE GENOMIC DNA]</scope>
    <source>
        <strain evidence="2 3">CECT 7066</strain>
    </source>
</reference>
<accession>A0A1Y5SXY3</accession>
<evidence type="ECO:0000313" key="2">
    <source>
        <dbReference type="EMBL" id="SLN51502.1"/>
    </source>
</evidence>
<dbReference type="AlphaFoldDB" id="A0A1Y5SXY3"/>
<name>A0A1Y5SXY3_9RHOB</name>
<dbReference type="EMBL" id="FWFV01000006">
    <property type="protein sequence ID" value="SLN51502.1"/>
    <property type="molecule type" value="Genomic_DNA"/>
</dbReference>
<dbReference type="Proteomes" id="UP000193870">
    <property type="component" value="Unassembled WGS sequence"/>
</dbReference>
<keyword evidence="1" id="KW-0732">Signal</keyword>
<feature type="chain" id="PRO_5010984536" evidence="1">
    <location>
        <begin position="29"/>
        <end position="161"/>
    </location>
</feature>
<evidence type="ECO:0000256" key="1">
    <source>
        <dbReference type="SAM" id="SignalP"/>
    </source>
</evidence>
<gene>
    <name evidence="2" type="ORF">PAM7066_02350</name>
</gene>
<sequence>MNWNAMVDALIALAAPIAALAAAWAAFAATRQAALIREQFGRPKLQVNIRHEPDHDRYLLQVENPCNVDVHLTGVAWIGGRLKARAAQPASSREFDLGLRSTSFPEYAWETIEPGKSGAVFVYYRPRKRLSRIYWPYRAKVVISYVWADAAHKPLQIHARP</sequence>